<proteinExistence type="predicted"/>
<reference evidence="1" key="1">
    <citation type="journal article" date="2021" name="PeerJ">
        <title>Extensive microbial diversity within the chicken gut microbiome revealed by metagenomics and culture.</title>
        <authorList>
            <person name="Gilroy R."/>
            <person name="Ravi A."/>
            <person name="Getino M."/>
            <person name="Pursley I."/>
            <person name="Horton D.L."/>
            <person name="Alikhan N.F."/>
            <person name="Baker D."/>
            <person name="Gharbi K."/>
            <person name="Hall N."/>
            <person name="Watson M."/>
            <person name="Adriaenssens E.M."/>
            <person name="Foster-Nyarko E."/>
            <person name="Jarju S."/>
            <person name="Secka A."/>
            <person name="Antonio M."/>
            <person name="Oren A."/>
            <person name="Chaudhuri R.R."/>
            <person name="La Ragione R."/>
            <person name="Hildebrand F."/>
            <person name="Pallen M.J."/>
        </authorList>
    </citation>
    <scope>NUCLEOTIDE SEQUENCE</scope>
    <source>
        <strain evidence="1">CHK173-2119</strain>
    </source>
</reference>
<dbReference type="AlphaFoldDB" id="A0A921DV35"/>
<evidence type="ECO:0000313" key="1">
    <source>
        <dbReference type="EMBL" id="HJE15781.1"/>
    </source>
</evidence>
<comment type="caution">
    <text evidence="1">The sequence shown here is derived from an EMBL/GenBank/DDBJ whole genome shotgun (WGS) entry which is preliminary data.</text>
</comment>
<sequence length="46" mass="5728">MYPELKRMVAEDWLKLETSDRDKKKKWYQLCSKDDLQLEQWLATCY</sequence>
<evidence type="ECO:0000313" key="2">
    <source>
        <dbReference type="Proteomes" id="UP000774947"/>
    </source>
</evidence>
<dbReference type="SUPFAM" id="SSF46785">
    <property type="entry name" value="Winged helix' DNA-binding domain"/>
    <property type="match status" value="1"/>
</dbReference>
<accession>A0A921DV35</accession>
<name>A0A921DV35_9LACO</name>
<protein>
    <submittedName>
        <fullName evidence="1">Uncharacterized protein</fullName>
    </submittedName>
</protein>
<reference evidence="1" key="2">
    <citation type="submission" date="2021-09" db="EMBL/GenBank/DDBJ databases">
        <authorList>
            <person name="Gilroy R."/>
        </authorList>
    </citation>
    <scope>NUCLEOTIDE SEQUENCE</scope>
    <source>
        <strain evidence="1">CHK173-2119</strain>
    </source>
</reference>
<dbReference type="EMBL" id="DYXY01000180">
    <property type="protein sequence ID" value="HJE15781.1"/>
    <property type="molecule type" value="Genomic_DNA"/>
</dbReference>
<dbReference type="InterPro" id="IPR036390">
    <property type="entry name" value="WH_DNA-bd_sf"/>
</dbReference>
<gene>
    <name evidence="1" type="ORF">K8W17_06860</name>
</gene>
<dbReference type="Proteomes" id="UP000774947">
    <property type="component" value="Unassembled WGS sequence"/>
</dbReference>
<organism evidence="1 2">
    <name type="scientific">Lapidilactobacillus dextrinicus</name>
    <dbReference type="NCBI Taxonomy" id="51664"/>
    <lineage>
        <taxon>Bacteria</taxon>
        <taxon>Bacillati</taxon>
        <taxon>Bacillota</taxon>
        <taxon>Bacilli</taxon>
        <taxon>Lactobacillales</taxon>
        <taxon>Lactobacillaceae</taxon>
        <taxon>Lapidilactobacillus</taxon>
    </lineage>
</organism>